<name>A0A380HLW0_STASA</name>
<dbReference type="RefSeq" id="WP_011303144.1">
    <property type="nucleotide sequence ID" value="NZ_CAXOKG010000001.1"/>
</dbReference>
<proteinExistence type="predicted"/>
<accession>A0A380HLW0</accession>
<sequence length="116" mass="13643">MTIFDMPNYLWISVVAVILVTIFCNLALNKWFVPAVLTIVVLGIAAFLIPNFEDITYEPLLGFAAFMAVISLIISFLIWYFTRNWRRSRREKKAKKEIRKRGGIPKDEIENYREKR</sequence>
<dbReference type="GeneID" id="3617095"/>
<dbReference type="SUPFAM" id="SSF82866">
    <property type="entry name" value="Multidrug efflux transporter AcrB transmembrane domain"/>
    <property type="match status" value="1"/>
</dbReference>
<dbReference type="EMBL" id="UHED01000001">
    <property type="protein sequence ID" value="SUM83084.1"/>
    <property type="molecule type" value="Genomic_DNA"/>
</dbReference>
<evidence type="ECO:0000313" key="1">
    <source>
        <dbReference type="EMBL" id="SUM83084.1"/>
    </source>
</evidence>
<protein>
    <submittedName>
        <fullName evidence="1">Permease</fullName>
    </submittedName>
</protein>
<gene>
    <name evidence="1" type="ORF">NCTC7688_01655</name>
</gene>
<dbReference type="OMA" id="MTIFDMP"/>
<evidence type="ECO:0000313" key="2">
    <source>
        <dbReference type="Proteomes" id="UP000254707"/>
    </source>
</evidence>
<reference evidence="1 2" key="1">
    <citation type="submission" date="2018-06" db="EMBL/GenBank/DDBJ databases">
        <authorList>
            <consortium name="Pathogen Informatics"/>
            <person name="Doyle S."/>
        </authorList>
    </citation>
    <scope>NUCLEOTIDE SEQUENCE [LARGE SCALE GENOMIC DNA]</scope>
    <source>
        <strain evidence="1 2">NCTC7688</strain>
    </source>
</reference>
<dbReference type="AlphaFoldDB" id="A0A380HLW0"/>
<dbReference type="Proteomes" id="UP000254707">
    <property type="component" value="Unassembled WGS sequence"/>
</dbReference>
<organism evidence="1 2">
    <name type="scientific">Staphylococcus saprophyticus</name>
    <dbReference type="NCBI Taxonomy" id="29385"/>
    <lineage>
        <taxon>Bacteria</taxon>
        <taxon>Bacillati</taxon>
        <taxon>Bacillota</taxon>
        <taxon>Bacilli</taxon>
        <taxon>Bacillales</taxon>
        <taxon>Staphylococcaceae</taxon>
        <taxon>Staphylococcus</taxon>
    </lineage>
</organism>